<dbReference type="EMBL" id="JAHUZD010000145">
    <property type="protein sequence ID" value="KAI3402472.2"/>
    <property type="molecule type" value="Genomic_DNA"/>
</dbReference>
<name>A0AAI9STP9_9ASCO</name>
<dbReference type="AlphaFoldDB" id="A0AAI9STP9"/>
<comment type="caution">
    <text evidence="1">The sequence shown here is derived from an EMBL/GenBank/DDBJ whole genome shotgun (WGS) entry which is preliminary data.</text>
</comment>
<accession>A0AAI9STP9</accession>
<protein>
    <submittedName>
        <fullName evidence="1">Uncharacterized protein</fullName>
    </submittedName>
</protein>
<keyword evidence="2" id="KW-1185">Reference proteome</keyword>
<dbReference type="RefSeq" id="XP_049178221.1">
    <property type="nucleotide sequence ID" value="XM_049326180.1"/>
</dbReference>
<gene>
    <name evidence="1" type="ORF">KGF56_004713</name>
</gene>
<proteinExistence type="predicted"/>
<dbReference type="GeneID" id="73382326"/>
<evidence type="ECO:0000313" key="2">
    <source>
        <dbReference type="Proteomes" id="UP001202479"/>
    </source>
</evidence>
<sequence>MNHAKFKLRQNSRGLIFNKRQVDIVSSIASITQLKSFKSKLLAYYKRFYKLRDFECSQRLYRSQEHPYDKVEISKDDYVNLLKRQFRNVSYNVKRRKFLELPPLSEKEQEQRLANTLAFVFNHTVEKSNSDNNPDEVVVNIEDEERISLDTIESKIISTILRMDKDCPLEIKHDYKFVWLDKLNKRIQCNQLDKNDIIYFNQKSYLTTLMRFNESIKLSL</sequence>
<organism evidence="1 2">
    <name type="scientific">Candida oxycetoniae</name>
    <dbReference type="NCBI Taxonomy" id="497107"/>
    <lineage>
        <taxon>Eukaryota</taxon>
        <taxon>Fungi</taxon>
        <taxon>Dikarya</taxon>
        <taxon>Ascomycota</taxon>
        <taxon>Saccharomycotina</taxon>
        <taxon>Pichiomycetes</taxon>
        <taxon>Debaryomycetaceae</taxon>
        <taxon>Candida/Lodderomyces clade</taxon>
        <taxon>Candida</taxon>
    </lineage>
</organism>
<dbReference type="Proteomes" id="UP001202479">
    <property type="component" value="Unassembled WGS sequence"/>
</dbReference>
<reference evidence="1" key="1">
    <citation type="journal article" date="2022" name="DNA Res.">
        <title>Genome analysis of five recently described species of the CUG-Ser clade uncovers Candida theae as a new hybrid lineage with pathogenic potential in the Candida parapsilosis species complex.</title>
        <authorList>
            <person name="Mixao V."/>
            <person name="Del Olmo V."/>
            <person name="Hegedusova E."/>
            <person name="Saus E."/>
            <person name="Pryszcz L."/>
            <person name="Cillingova A."/>
            <person name="Nosek J."/>
            <person name="Gabaldon T."/>
        </authorList>
    </citation>
    <scope>NUCLEOTIDE SEQUENCE</scope>
    <source>
        <strain evidence="1">CBS 10844</strain>
    </source>
</reference>
<evidence type="ECO:0000313" key="1">
    <source>
        <dbReference type="EMBL" id="KAI3402472.2"/>
    </source>
</evidence>